<accession>A0A9D4GLM2</accession>
<dbReference type="Proteomes" id="UP000828390">
    <property type="component" value="Unassembled WGS sequence"/>
</dbReference>
<dbReference type="EMBL" id="JAIWYP010000005">
    <property type="protein sequence ID" value="KAH3817738.1"/>
    <property type="molecule type" value="Genomic_DNA"/>
</dbReference>
<proteinExistence type="predicted"/>
<gene>
    <name evidence="1" type="ORF">DPMN_119293</name>
</gene>
<evidence type="ECO:0000313" key="1">
    <source>
        <dbReference type="EMBL" id="KAH3817738.1"/>
    </source>
</evidence>
<sequence length="111" mass="12855">MTTTSCIDHELKKIKRANGTFMFNLCWDRRYIQKQAFKRYVLRYACGIHPCDSTFASVYDKINCSVFQVGMEKDAQLCYASYLQMADIKPACNVRVIVFSHSFKQSNNSKS</sequence>
<protein>
    <submittedName>
        <fullName evidence="1">Uncharacterized protein</fullName>
    </submittedName>
</protein>
<dbReference type="AlphaFoldDB" id="A0A9D4GLM2"/>
<evidence type="ECO:0000313" key="2">
    <source>
        <dbReference type="Proteomes" id="UP000828390"/>
    </source>
</evidence>
<reference evidence="1" key="1">
    <citation type="journal article" date="2019" name="bioRxiv">
        <title>The Genome of the Zebra Mussel, Dreissena polymorpha: A Resource for Invasive Species Research.</title>
        <authorList>
            <person name="McCartney M.A."/>
            <person name="Auch B."/>
            <person name="Kono T."/>
            <person name="Mallez S."/>
            <person name="Zhang Y."/>
            <person name="Obille A."/>
            <person name="Becker A."/>
            <person name="Abrahante J.E."/>
            <person name="Garbe J."/>
            <person name="Badalamenti J.P."/>
            <person name="Herman A."/>
            <person name="Mangelson H."/>
            <person name="Liachko I."/>
            <person name="Sullivan S."/>
            <person name="Sone E.D."/>
            <person name="Koren S."/>
            <person name="Silverstein K.A.T."/>
            <person name="Beckman K.B."/>
            <person name="Gohl D.M."/>
        </authorList>
    </citation>
    <scope>NUCLEOTIDE SEQUENCE</scope>
    <source>
        <strain evidence="1">Duluth1</strain>
        <tissue evidence="1">Whole animal</tissue>
    </source>
</reference>
<reference evidence="1" key="2">
    <citation type="submission" date="2020-11" db="EMBL/GenBank/DDBJ databases">
        <authorList>
            <person name="McCartney M.A."/>
            <person name="Auch B."/>
            <person name="Kono T."/>
            <person name="Mallez S."/>
            <person name="Becker A."/>
            <person name="Gohl D.M."/>
            <person name="Silverstein K.A.T."/>
            <person name="Koren S."/>
            <person name="Bechman K.B."/>
            <person name="Herman A."/>
            <person name="Abrahante J.E."/>
            <person name="Garbe J."/>
        </authorList>
    </citation>
    <scope>NUCLEOTIDE SEQUENCE</scope>
    <source>
        <strain evidence="1">Duluth1</strain>
        <tissue evidence="1">Whole animal</tissue>
    </source>
</reference>
<name>A0A9D4GLM2_DREPO</name>
<organism evidence="1 2">
    <name type="scientific">Dreissena polymorpha</name>
    <name type="common">Zebra mussel</name>
    <name type="synonym">Mytilus polymorpha</name>
    <dbReference type="NCBI Taxonomy" id="45954"/>
    <lineage>
        <taxon>Eukaryota</taxon>
        <taxon>Metazoa</taxon>
        <taxon>Spiralia</taxon>
        <taxon>Lophotrochozoa</taxon>
        <taxon>Mollusca</taxon>
        <taxon>Bivalvia</taxon>
        <taxon>Autobranchia</taxon>
        <taxon>Heteroconchia</taxon>
        <taxon>Euheterodonta</taxon>
        <taxon>Imparidentia</taxon>
        <taxon>Neoheterodontei</taxon>
        <taxon>Myida</taxon>
        <taxon>Dreissenoidea</taxon>
        <taxon>Dreissenidae</taxon>
        <taxon>Dreissena</taxon>
    </lineage>
</organism>
<keyword evidence="2" id="KW-1185">Reference proteome</keyword>
<comment type="caution">
    <text evidence="1">The sequence shown here is derived from an EMBL/GenBank/DDBJ whole genome shotgun (WGS) entry which is preliminary data.</text>
</comment>